<keyword evidence="3" id="KW-0732">Signal</keyword>
<evidence type="ECO:0008006" key="6">
    <source>
        <dbReference type="Google" id="ProtNLM"/>
    </source>
</evidence>
<feature type="signal peptide" evidence="3">
    <location>
        <begin position="1"/>
        <end position="23"/>
    </location>
</feature>
<feature type="region of interest" description="Disordered" evidence="1">
    <location>
        <begin position="514"/>
        <end position="534"/>
    </location>
</feature>
<evidence type="ECO:0000256" key="2">
    <source>
        <dbReference type="SAM" id="Phobius"/>
    </source>
</evidence>
<keyword evidence="5" id="KW-1185">Reference proteome</keyword>
<keyword evidence="2" id="KW-1133">Transmembrane helix</keyword>
<evidence type="ECO:0000256" key="1">
    <source>
        <dbReference type="SAM" id="MobiDB-lite"/>
    </source>
</evidence>
<feature type="transmembrane region" description="Helical" evidence="2">
    <location>
        <begin position="329"/>
        <end position="351"/>
    </location>
</feature>
<keyword evidence="2" id="KW-0812">Transmembrane</keyword>
<dbReference type="EMBL" id="CAFZ01000008">
    <property type="protein sequence ID" value="CCA66979.1"/>
    <property type="molecule type" value="Genomic_DNA"/>
</dbReference>
<feature type="chain" id="PRO_5003468523" description="Transmembrane protein" evidence="3">
    <location>
        <begin position="24"/>
        <end position="534"/>
    </location>
</feature>
<name>G4T6N5_SERID</name>
<organism evidence="4 5">
    <name type="scientific">Serendipita indica (strain DSM 11827)</name>
    <name type="common">Root endophyte fungus</name>
    <name type="synonym">Piriformospora indica</name>
    <dbReference type="NCBI Taxonomy" id="1109443"/>
    <lineage>
        <taxon>Eukaryota</taxon>
        <taxon>Fungi</taxon>
        <taxon>Dikarya</taxon>
        <taxon>Basidiomycota</taxon>
        <taxon>Agaricomycotina</taxon>
        <taxon>Agaricomycetes</taxon>
        <taxon>Sebacinales</taxon>
        <taxon>Serendipitaceae</taxon>
        <taxon>Serendipita</taxon>
    </lineage>
</organism>
<gene>
    <name evidence="4" type="ORF">PIIN_00816</name>
</gene>
<dbReference type="AlphaFoldDB" id="G4T6N5"/>
<proteinExistence type="predicted"/>
<keyword evidence="2" id="KW-0472">Membrane</keyword>
<evidence type="ECO:0000256" key="3">
    <source>
        <dbReference type="SAM" id="SignalP"/>
    </source>
</evidence>
<dbReference type="InParanoid" id="G4T6N5"/>
<dbReference type="Proteomes" id="UP000007148">
    <property type="component" value="Unassembled WGS sequence"/>
</dbReference>
<evidence type="ECO:0000313" key="4">
    <source>
        <dbReference type="EMBL" id="CCA66979.1"/>
    </source>
</evidence>
<evidence type="ECO:0000313" key="5">
    <source>
        <dbReference type="Proteomes" id="UP000007148"/>
    </source>
</evidence>
<protein>
    <recommendedName>
        <fullName evidence="6">Transmembrane protein</fullName>
    </recommendedName>
</protein>
<sequence>MSLWRLVAHVLGLLALAVSGTHGSSGWLAMAVNRDGFVHYDDKWTNSTYYVEANSTGAELLFAYNGYSVDVVTLYHHAVHPTFDIYLDGRAIEPNNMTVTSSLNSSDPREAETNGIISVGDAPGDHQLLLRTTSSVVVFLTGFEIHFNSSSARSSTFGLYAGNIPQEASYVDNTGDVVAYSPEGWDLGAHKTLANNKTLSLTSTPGAWVEVLVDARGDPSTWLYGMISQESSWAKAQLFRVDDYDRIPSKEDIIRVGGDESHKPLDSPIHQVPLYSTGKLESTKAYIIRLTLLNGTLSFDFARSQSQFFSPKWFLQRPPKGISLSLETILIATILPIIFIALFAILGCIGWRRYRQSRERIRVGKRRSRPQFVGKTTVAGKELSLMIPIPFDSDILAPTRSYTPTGATTPAGVSATSTNTIPGSRFFQNHNPKLRLRGEVLDNNEGAGSVVALMLTNTGNRTAVHGVSDASSYEFESESGIPAEENENSGLDGSLLFSATTSYIPSTSEVESFMEPASVPSAQITDNNGGGKPL</sequence>
<reference evidence="4 5" key="1">
    <citation type="journal article" date="2011" name="PLoS Pathog.">
        <title>Endophytic Life Strategies Decoded by Genome and Transcriptome Analyses of the Mutualistic Root Symbiont Piriformospora indica.</title>
        <authorList>
            <person name="Zuccaro A."/>
            <person name="Lahrmann U."/>
            <person name="Guldener U."/>
            <person name="Langen G."/>
            <person name="Pfiffi S."/>
            <person name="Biedenkopf D."/>
            <person name="Wong P."/>
            <person name="Samans B."/>
            <person name="Grimm C."/>
            <person name="Basiewicz M."/>
            <person name="Murat C."/>
            <person name="Martin F."/>
            <person name="Kogel K.H."/>
        </authorList>
    </citation>
    <scope>NUCLEOTIDE SEQUENCE [LARGE SCALE GENOMIC DNA]</scope>
    <source>
        <strain evidence="4 5">DSM 11827</strain>
    </source>
</reference>
<dbReference type="HOGENOM" id="CLU_463886_0_0_1"/>
<accession>G4T6N5</accession>
<comment type="caution">
    <text evidence="4">The sequence shown here is derived from an EMBL/GenBank/DDBJ whole genome shotgun (WGS) entry which is preliminary data.</text>
</comment>